<feature type="domain" description="Protein FecR C-terminal" evidence="3">
    <location>
        <begin position="211"/>
        <end position="267"/>
    </location>
</feature>
<proteinExistence type="predicted"/>
<keyword evidence="1" id="KW-0812">Transmembrane</keyword>
<dbReference type="InterPro" id="IPR012373">
    <property type="entry name" value="Ferrdict_sens_TM"/>
</dbReference>
<dbReference type="AlphaFoldDB" id="A0A645AMW1"/>
<dbReference type="Gene3D" id="2.60.120.1440">
    <property type="match status" value="1"/>
</dbReference>
<dbReference type="EMBL" id="VSSQ01014807">
    <property type="protein sequence ID" value="MPM54450.1"/>
    <property type="molecule type" value="Genomic_DNA"/>
</dbReference>
<evidence type="ECO:0000313" key="4">
    <source>
        <dbReference type="EMBL" id="MPM54450.1"/>
    </source>
</evidence>
<dbReference type="Pfam" id="PF16344">
    <property type="entry name" value="FecR_C"/>
    <property type="match status" value="1"/>
</dbReference>
<keyword evidence="1" id="KW-1133">Transmembrane helix</keyword>
<keyword evidence="1" id="KW-0472">Membrane</keyword>
<dbReference type="InterPro" id="IPR006860">
    <property type="entry name" value="FecR"/>
</dbReference>
<dbReference type="PIRSF" id="PIRSF018266">
    <property type="entry name" value="FecR"/>
    <property type="match status" value="1"/>
</dbReference>
<gene>
    <name evidence="4" type="ORF">SDC9_101228</name>
</gene>
<organism evidence="4">
    <name type="scientific">bioreactor metagenome</name>
    <dbReference type="NCBI Taxonomy" id="1076179"/>
    <lineage>
        <taxon>unclassified sequences</taxon>
        <taxon>metagenomes</taxon>
        <taxon>ecological metagenomes</taxon>
    </lineage>
</organism>
<dbReference type="InterPro" id="IPR032508">
    <property type="entry name" value="FecR_C"/>
</dbReference>
<dbReference type="GO" id="GO:0016989">
    <property type="term" value="F:sigma factor antagonist activity"/>
    <property type="evidence" value="ECO:0007669"/>
    <property type="project" value="TreeGrafter"/>
</dbReference>
<evidence type="ECO:0000256" key="1">
    <source>
        <dbReference type="SAM" id="Phobius"/>
    </source>
</evidence>
<dbReference type="Pfam" id="PF04773">
    <property type="entry name" value="FecR"/>
    <property type="match status" value="1"/>
</dbReference>
<dbReference type="PANTHER" id="PTHR30273:SF2">
    <property type="entry name" value="PROTEIN FECR"/>
    <property type="match status" value="1"/>
</dbReference>
<evidence type="ECO:0000259" key="3">
    <source>
        <dbReference type="Pfam" id="PF16344"/>
    </source>
</evidence>
<protein>
    <submittedName>
        <fullName evidence="4">Uncharacterized protein</fullName>
    </submittedName>
</protein>
<reference evidence="4" key="1">
    <citation type="submission" date="2019-08" db="EMBL/GenBank/DDBJ databases">
        <authorList>
            <person name="Kucharzyk K."/>
            <person name="Murdoch R.W."/>
            <person name="Higgins S."/>
            <person name="Loffler F."/>
        </authorList>
    </citation>
    <scope>NUCLEOTIDE SEQUENCE</scope>
</reference>
<name>A0A645AMW1_9ZZZZ</name>
<comment type="caution">
    <text evidence="4">The sequence shown here is derived from an EMBL/GenBank/DDBJ whole genome shotgun (WGS) entry which is preliminary data.</text>
</comment>
<accession>A0A645AMW1</accession>
<feature type="domain" description="FecR protein" evidence="2">
    <location>
        <begin position="84"/>
        <end position="165"/>
    </location>
</feature>
<evidence type="ECO:0000259" key="2">
    <source>
        <dbReference type="Pfam" id="PF04773"/>
    </source>
</evidence>
<feature type="transmembrane region" description="Helical" evidence="1">
    <location>
        <begin position="48"/>
        <end position="68"/>
    </location>
</feature>
<dbReference type="PANTHER" id="PTHR30273">
    <property type="entry name" value="PERIPLASMIC SIGNAL SENSOR AND SIGMA FACTOR ACTIVATOR FECR-RELATED"/>
    <property type="match status" value="1"/>
</dbReference>
<sequence length="272" mass="30518">MENQPQHIDERIRFVARHYKPNVFDPRKGWEKIQKQIVPGRKRRKLPLFYSAAAAVVLLLVVTVFYFTSNIERELIAKADNTLYVLPDSSRIEMQQGAELKYDKNFGKTERRISMLGEISFAVARNEAKPFIVSTPGAQIRVLGTEFTVLADDAETRLSVISGKVLFTPGRPVIPLLCTAGMSVHYTAGTENIKVNSPGSSMEINGKNQSLVFNNSQLKDVSLVLSNFYDVQIELPEDESALTFTSSFTQKSVVEIVNIINLTLDTHLVIRL</sequence>